<accession>A0A8S3TSH9</accession>
<gene>
    <name evidence="2" type="ORF">MEDL_45361</name>
</gene>
<proteinExistence type="predicted"/>
<evidence type="ECO:0000313" key="2">
    <source>
        <dbReference type="EMBL" id="CAG2232631.1"/>
    </source>
</evidence>
<reference evidence="2" key="1">
    <citation type="submission" date="2021-03" db="EMBL/GenBank/DDBJ databases">
        <authorList>
            <person name="Bekaert M."/>
        </authorList>
    </citation>
    <scope>NUCLEOTIDE SEQUENCE</scope>
</reference>
<evidence type="ECO:0000256" key="1">
    <source>
        <dbReference type="SAM" id="Coils"/>
    </source>
</evidence>
<comment type="caution">
    <text evidence="2">The sequence shown here is derived from an EMBL/GenBank/DDBJ whole genome shotgun (WGS) entry which is preliminary data.</text>
</comment>
<evidence type="ECO:0000313" key="3">
    <source>
        <dbReference type="Proteomes" id="UP000683360"/>
    </source>
</evidence>
<dbReference type="OrthoDB" id="10068969at2759"/>
<protein>
    <submittedName>
        <fullName evidence="2">Uncharacterized protein</fullName>
    </submittedName>
</protein>
<dbReference type="Proteomes" id="UP000683360">
    <property type="component" value="Unassembled WGS sequence"/>
</dbReference>
<organism evidence="2 3">
    <name type="scientific">Mytilus edulis</name>
    <name type="common">Blue mussel</name>
    <dbReference type="NCBI Taxonomy" id="6550"/>
    <lineage>
        <taxon>Eukaryota</taxon>
        <taxon>Metazoa</taxon>
        <taxon>Spiralia</taxon>
        <taxon>Lophotrochozoa</taxon>
        <taxon>Mollusca</taxon>
        <taxon>Bivalvia</taxon>
        <taxon>Autobranchia</taxon>
        <taxon>Pteriomorphia</taxon>
        <taxon>Mytilida</taxon>
        <taxon>Mytiloidea</taxon>
        <taxon>Mytilidae</taxon>
        <taxon>Mytilinae</taxon>
        <taxon>Mytilus</taxon>
    </lineage>
</organism>
<sequence length="173" mass="19946">MNRSILKKEIAEAEAELTAVKEILEEENAIDSNWKDRGLNLPESSASEIVKSYVTNQRPKVYVPVEETKLNPRVPEFVPSTILQKEIKTFQPQQTMHVSETPVYMLDPEKTNTNQVQSPGIIDLTKYIMKKDLLISRLSTFDDEPERYCSWKNSFNNILRELDATDSEQLDLL</sequence>
<name>A0A8S3TSH9_MYTED</name>
<dbReference type="EMBL" id="CAJPWZ010002187">
    <property type="protein sequence ID" value="CAG2232631.1"/>
    <property type="molecule type" value="Genomic_DNA"/>
</dbReference>
<keyword evidence="3" id="KW-1185">Reference proteome</keyword>
<keyword evidence="1" id="KW-0175">Coiled coil</keyword>
<feature type="coiled-coil region" evidence="1">
    <location>
        <begin position="3"/>
        <end position="30"/>
    </location>
</feature>
<dbReference type="AlphaFoldDB" id="A0A8S3TSH9"/>